<dbReference type="PANTHER" id="PTHR10943">
    <property type="entry name" value="26S PROTEASOME NON-ATPASE REGULATORY SUBUNIT"/>
    <property type="match status" value="1"/>
</dbReference>
<evidence type="ECO:0000313" key="3">
    <source>
        <dbReference type="EnsemblMetazoa" id="tetur27g00050.1"/>
    </source>
</evidence>
<dbReference type="EnsemblMetazoa" id="tetur27g00050.1">
    <property type="protein sequence ID" value="tetur27g00050.1"/>
    <property type="gene ID" value="tetur27g00050"/>
</dbReference>
<dbReference type="GO" id="GO:0043161">
    <property type="term" value="P:proteasome-mediated ubiquitin-dependent protein catabolic process"/>
    <property type="evidence" value="ECO:0007669"/>
    <property type="project" value="TreeGrafter"/>
</dbReference>
<dbReference type="GO" id="GO:0034515">
    <property type="term" value="C:proteasome storage granule"/>
    <property type="evidence" value="ECO:0007669"/>
    <property type="project" value="TreeGrafter"/>
</dbReference>
<dbReference type="Gene3D" id="1.25.10.10">
    <property type="entry name" value="Leucine-rich Repeat Variant"/>
    <property type="match status" value="2"/>
</dbReference>
<evidence type="ECO:0000313" key="4">
    <source>
        <dbReference type="Proteomes" id="UP000015104"/>
    </source>
</evidence>
<protein>
    <submittedName>
        <fullName evidence="3">Uncharacterized protein</fullName>
    </submittedName>
</protein>
<dbReference type="HOGENOM" id="CLU_008705_1_0_1"/>
<feature type="compositionally biased region" description="Basic and acidic residues" evidence="2">
    <location>
        <begin position="328"/>
        <end position="349"/>
    </location>
</feature>
<feature type="compositionally biased region" description="Polar residues" evidence="2">
    <location>
        <begin position="264"/>
        <end position="277"/>
    </location>
</feature>
<reference evidence="3" key="2">
    <citation type="submission" date="2015-06" db="UniProtKB">
        <authorList>
            <consortium name="EnsemblMetazoa"/>
        </authorList>
    </citation>
    <scope>IDENTIFICATION</scope>
</reference>
<sequence>MLHVASAFANVAHGKDGLTDALLRRTPTIFFNKCGGAEGVSGVIGSLGLINLWNPEVTLNSTLNRFQLYTQPELKAGSILACSLSRSNYRGDDEFDDFLDCPEFDCIEKGTWDDQACCIVGLGTAYSGTNNSEALFILRRLLRNDSVPLMAKGLSALSIGLISISTANHKIASNLLATLLQIDSLVNQPEELVTCWFISLSIGLIYLNRKGKRGELTEQINQLSSEKLKSIVNVTLDCCSFSGSGDVLQIQKMLHLISKRENKTPSNVKANDAPSTSKQDESIKSTLPSHSTNIPKSNIPTLRKRKALERPSPIRKQYGAKSRKKLKSDHQARPSVLNKEKPDEKNRRKIVRLDEFSSINDIMTKIKSKRKVGSTVAMEPNRVRSARRFRRYSLDRRSSLPTTLVRPLKDSLSASYDTNIESDDDSDQPSTMKLIESLEVLNHSLDKIMSQKKGSNKAYITSISTTPPRFIIDSIATIGISLIALGEEVGCSMAKRILQQILLNGSLSSKRMVPLAFALLSLSNPDPQILATLEKCSRYQMISMSINSIFAIGLCGSGSLDQKLSKIINNLFENFDSGPGPCLDALILTKGLLHLGKGLMTLSPYSYSNQLIFPTGLASVLITIFSCLDVRSTFLGKLHHLIYYLTPAIRPRFIVTLDDKKLEPIEVPLGIGEPLNIHEQVGKLRFAKTTVTQNSPVILKDQESAEIYNDHYKPATKFIEGMVIVEKID</sequence>
<proteinExistence type="predicted"/>
<reference evidence="4" key="1">
    <citation type="submission" date="2011-08" db="EMBL/GenBank/DDBJ databases">
        <authorList>
            <person name="Rombauts S."/>
        </authorList>
    </citation>
    <scope>NUCLEOTIDE SEQUENCE</scope>
    <source>
        <strain evidence="4">London</strain>
    </source>
</reference>
<dbReference type="InterPro" id="IPR011989">
    <property type="entry name" value="ARM-like"/>
</dbReference>
<dbReference type="Proteomes" id="UP000015104">
    <property type="component" value="Unassembled WGS sequence"/>
</dbReference>
<dbReference type="GO" id="GO:0008540">
    <property type="term" value="C:proteasome regulatory particle, base subcomplex"/>
    <property type="evidence" value="ECO:0007669"/>
    <property type="project" value="TreeGrafter"/>
</dbReference>
<feature type="region of interest" description="Disordered" evidence="2">
    <location>
        <begin position="261"/>
        <end position="349"/>
    </location>
</feature>
<evidence type="ECO:0000256" key="2">
    <source>
        <dbReference type="SAM" id="MobiDB-lite"/>
    </source>
</evidence>
<dbReference type="GO" id="GO:0005634">
    <property type="term" value="C:nucleus"/>
    <property type="evidence" value="ECO:0007669"/>
    <property type="project" value="TreeGrafter"/>
</dbReference>
<organism evidence="3 4">
    <name type="scientific">Tetranychus urticae</name>
    <name type="common">Two-spotted spider mite</name>
    <dbReference type="NCBI Taxonomy" id="32264"/>
    <lineage>
        <taxon>Eukaryota</taxon>
        <taxon>Metazoa</taxon>
        <taxon>Ecdysozoa</taxon>
        <taxon>Arthropoda</taxon>
        <taxon>Chelicerata</taxon>
        <taxon>Arachnida</taxon>
        <taxon>Acari</taxon>
        <taxon>Acariformes</taxon>
        <taxon>Trombidiformes</taxon>
        <taxon>Prostigmata</taxon>
        <taxon>Eleutherengona</taxon>
        <taxon>Raphignathae</taxon>
        <taxon>Tetranychoidea</taxon>
        <taxon>Tetranychidae</taxon>
        <taxon>Tetranychus</taxon>
    </lineage>
</organism>
<accession>T1KYB2</accession>
<dbReference type="eggNOG" id="KOG2005">
    <property type="taxonomic scope" value="Eukaryota"/>
</dbReference>
<dbReference type="STRING" id="32264.T1KYB2"/>
<dbReference type="AlphaFoldDB" id="T1KYB2"/>
<feature type="compositionally biased region" description="Polar residues" evidence="2">
    <location>
        <begin position="284"/>
        <end position="300"/>
    </location>
</feature>
<dbReference type="EMBL" id="CAEY01000711">
    <property type="status" value="NOT_ANNOTATED_CDS"/>
    <property type="molecule type" value="Genomic_DNA"/>
</dbReference>
<dbReference type="PANTHER" id="PTHR10943:SF1">
    <property type="entry name" value="26S PROTEASOME NON-ATPASE REGULATORY SUBUNIT 2"/>
    <property type="match status" value="1"/>
</dbReference>
<keyword evidence="4" id="KW-1185">Reference proteome</keyword>
<evidence type="ECO:0000256" key="1">
    <source>
        <dbReference type="ARBA" id="ARBA00022737"/>
    </source>
</evidence>
<keyword evidence="1" id="KW-0677">Repeat</keyword>
<name>T1KYB2_TETUR</name>